<comment type="caution">
    <text evidence="1">The sequence shown here is derived from an EMBL/GenBank/DDBJ whole genome shotgun (WGS) entry which is preliminary data.</text>
</comment>
<dbReference type="Proteomes" id="UP001516662">
    <property type="component" value="Unassembled WGS sequence"/>
</dbReference>
<evidence type="ECO:0000313" key="1">
    <source>
        <dbReference type="EMBL" id="MBE4910171.1"/>
    </source>
</evidence>
<dbReference type="RefSeq" id="WP_193539432.1">
    <property type="nucleotide sequence ID" value="NZ_JADCLJ010000024.1"/>
</dbReference>
<accession>A0ABR9QP34</accession>
<organism evidence="1 2">
    <name type="scientific">Litchfieldia luteola</name>
    <dbReference type="NCBI Taxonomy" id="682179"/>
    <lineage>
        <taxon>Bacteria</taxon>
        <taxon>Bacillati</taxon>
        <taxon>Bacillota</taxon>
        <taxon>Bacilli</taxon>
        <taxon>Bacillales</taxon>
        <taxon>Bacillaceae</taxon>
        <taxon>Litchfieldia</taxon>
    </lineage>
</organism>
<dbReference type="InterPro" id="IPR020314">
    <property type="entry name" value="Uncharacterised_YpzA"/>
</dbReference>
<keyword evidence="2" id="KW-1185">Reference proteome</keyword>
<gene>
    <name evidence="1" type="ORF">IMZ08_19210</name>
</gene>
<name>A0ABR9QP34_9BACI</name>
<dbReference type="EMBL" id="JADCLJ010000024">
    <property type="protein sequence ID" value="MBE4910171.1"/>
    <property type="molecule type" value="Genomic_DNA"/>
</dbReference>
<protein>
    <submittedName>
        <fullName evidence="1">DUF2564 family protein</fullName>
    </submittedName>
</protein>
<evidence type="ECO:0000313" key="2">
    <source>
        <dbReference type="Proteomes" id="UP001516662"/>
    </source>
</evidence>
<proteinExistence type="predicted"/>
<reference evidence="1 2" key="1">
    <citation type="submission" date="2020-10" db="EMBL/GenBank/DDBJ databases">
        <title>Bacillus sp. HD4P25, an endophyte from a halophyte.</title>
        <authorList>
            <person name="Sun J.-Q."/>
        </authorList>
    </citation>
    <scope>NUCLEOTIDE SEQUENCE [LARGE SCALE GENOMIC DNA]</scope>
    <source>
        <strain evidence="1 2">YIM 93174</strain>
    </source>
</reference>
<sequence length="89" mass="9810">MKNHNDDITTGFNDLTQVEMSIIAAQKMVGSATMSMDEEILADAARAVEDARALLQSAMENQTGLDGDFLQKSQNTLSQCEHQLQEARH</sequence>
<dbReference type="Pfam" id="PF10819">
    <property type="entry name" value="DUF2564"/>
    <property type="match status" value="1"/>
</dbReference>